<protein>
    <recommendedName>
        <fullName evidence="1">Peptidase S24/S26A/S26B/S26C domain-containing protein</fullName>
    </recommendedName>
</protein>
<gene>
    <name evidence="2" type="ORF">EXN22_17980</name>
</gene>
<dbReference type="Gene3D" id="2.10.109.10">
    <property type="entry name" value="Umud Fragment, subunit A"/>
    <property type="match status" value="1"/>
</dbReference>
<evidence type="ECO:0000259" key="1">
    <source>
        <dbReference type="Pfam" id="PF00717"/>
    </source>
</evidence>
<proteinExistence type="predicted"/>
<sequence length="306" mass="34241">MPLTFQCEIAIGVIPTIFASMAPEPAWAIAWSRAVADINVPGKFRAMTKQYVYSINSASPVNSVFMSNEHSGHRLRHVLQASGKAPADFAFLMKISPQTLNNWFVRGVPGRQVLTVSKLLRVKPEWLESGIGLPLSDEEVEANRKVTEMPPEELEEWIRQKNIGRSRRPSRVFSYPEISWELAGGPIEDRDAADYEDRIRHSSDAEAGEHAFWLSVKDDSMTSPGGITFPARYLILVSPDVEPRAGQYVLVRIPELNEATFKQLVIDAGDWYLKPLNSAFPMKAYDDSWEMVGTIVDAKIPPSALK</sequence>
<dbReference type="InterPro" id="IPR001387">
    <property type="entry name" value="Cro/C1-type_HTH"/>
</dbReference>
<dbReference type="InterPro" id="IPR015927">
    <property type="entry name" value="Peptidase_S24_S26A/B/C"/>
</dbReference>
<dbReference type="InterPro" id="IPR039418">
    <property type="entry name" value="LexA-like"/>
</dbReference>
<keyword evidence="3" id="KW-1185">Reference proteome</keyword>
<dbReference type="InterPro" id="IPR036286">
    <property type="entry name" value="LexA/Signal_pep-like_sf"/>
</dbReference>
<accession>A0A411ML33</accession>
<reference evidence="2 3" key="1">
    <citation type="submission" date="2019-02" db="EMBL/GenBank/DDBJ databases">
        <title>Complete genome sequence of Pseudomonas sp. SNU WT1 isolated from rainbow trout.</title>
        <authorList>
            <person name="Oh W.T."/>
            <person name="Park S.C."/>
        </authorList>
    </citation>
    <scope>NUCLEOTIDE SEQUENCE [LARGE SCALE GENOMIC DNA]</scope>
    <source>
        <strain evidence="2 3">SNU WT1</strain>
    </source>
</reference>
<dbReference type="CDD" id="cd06529">
    <property type="entry name" value="S24_LexA-like"/>
    <property type="match status" value="1"/>
</dbReference>
<dbReference type="OrthoDB" id="9791537at2"/>
<name>A0A411ML33_9PSED</name>
<dbReference type="Proteomes" id="UP000291130">
    <property type="component" value="Chromosome"/>
</dbReference>
<dbReference type="RefSeq" id="WP_130265337.1">
    <property type="nucleotide sequence ID" value="NZ_CP035952.1"/>
</dbReference>
<dbReference type="KEGG" id="ptk:EXN22_17980"/>
<dbReference type="EMBL" id="CP035952">
    <property type="protein sequence ID" value="QBF27480.1"/>
    <property type="molecule type" value="Genomic_DNA"/>
</dbReference>
<dbReference type="CDD" id="cd00093">
    <property type="entry name" value="HTH_XRE"/>
    <property type="match status" value="1"/>
</dbReference>
<dbReference type="AlphaFoldDB" id="A0A411ML33"/>
<dbReference type="SUPFAM" id="SSF51306">
    <property type="entry name" value="LexA/Signal peptidase"/>
    <property type="match status" value="1"/>
</dbReference>
<feature type="domain" description="Peptidase S24/S26A/S26B/S26C" evidence="1">
    <location>
        <begin position="178"/>
        <end position="296"/>
    </location>
</feature>
<organism evidence="2 3">
    <name type="scientific">Pseudomonas tructae</name>
    <dbReference type="NCBI Taxonomy" id="2518644"/>
    <lineage>
        <taxon>Bacteria</taxon>
        <taxon>Pseudomonadati</taxon>
        <taxon>Pseudomonadota</taxon>
        <taxon>Gammaproteobacteria</taxon>
        <taxon>Pseudomonadales</taxon>
        <taxon>Pseudomonadaceae</taxon>
        <taxon>Pseudomonas</taxon>
    </lineage>
</organism>
<evidence type="ECO:0000313" key="3">
    <source>
        <dbReference type="Proteomes" id="UP000291130"/>
    </source>
</evidence>
<evidence type="ECO:0000313" key="2">
    <source>
        <dbReference type="EMBL" id="QBF27480.1"/>
    </source>
</evidence>
<dbReference type="Pfam" id="PF00717">
    <property type="entry name" value="Peptidase_S24"/>
    <property type="match status" value="1"/>
</dbReference>